<dbReference type="RefSeq" id="WP_367286311.1">
    <property type="nucleotide sequence ID" value="NZ_JBBMEY010000007.1"/>
</dbReference>
<reference evidence="2 3" key="1">
    <citation type="submission" date="2024-03" db="EMBL/GenBank/DDBJ databases">
        <title>Human intestinal bacterial collection.</title>
        <authorList>
            <person name="Pauvert C."/>
            <person name="Hitch T.C.A."/>
            <person name="Clavel T."/>
        </authorList>
    </citation>
    <scope>NUCLEOTIDE SEQUENCE [LARGE SCALE GENOMIC DNA]</scope>
    <source>
        <strain evidence="2 3">CLA-AP-H18</strain>
    </source>
</reference>
<keyword evidence="3" id="KW-1185">Reference proteome</keyword>
<evidence type="ECO:0000259" key="1">
    <source>
        <dbReference type="Pfam" id="PF00535"/>
    </source>
</evidence>
<name>A0ABV1HRN1_9FIRM</name>
<proteinExistence type="predicted"/>
<comment type="caution">
    <text evidence="2">The sequence shown here is derived from an EMBL/GenBank/DDBJ whole genome shotgun (WGS) entry which is preliminary data.</text>
</comment>
<dbReference type="InterPro" id="IPR001173">
    <property type="entry name" value="Glyco_trans_2-like"/>
</dbReference>
<evidence type="ECO:0000313" key="3">
    <source>
        <dbReference type="Proteomes" id="UP001478133"/>
    </source>
</evidence>
<dbReference type="SUPFAM" id="SSF53448">
    <property type="entry name" value="Nucleotide-diphospho-sugar transferases"/>
    <property type="match status" value="1"/>
</dbReference>
<organism evidence="2 3">
    <name type="scientific">Ruminococcoides intestinihominis</name>
    <dbReference type="NCBI Taxonomy" id="3133161"/>
    <lineage>
        <taxon>Bacteria</taxon>
        <taxon>Bacillati</taxon>
        <taxon>Bacillota</taxon>
        <taxon>Clostridia</taxon>
        <taxon>Eubacteriales</taxon>
        <taxon>Oscillospiraceae</taxon>
        <taxon>Ruminococcoides</taxon>
    </lineage>
</organism>
<dbReference type="Pfam" id="PF00535">
    <property type="entry name" value="Glycos_transf_2"/>
    <property type="match status" value="1"/>
</dbReference>
<keyword evidence="2" id="KW-0328">Glycosyltransferase</keyword>
<dbReference type="EMBL" id="JBBMFI010000003">
    <property type="protein sequence ID" value="MEQ2564981.1"/>
    <property type="molecule type" value="Genomic_DNA"/>
</dbReference>
<dbReference type="Gene3D" id="3.90.550.10">
    <property type="entry name" value="Spore Coat Polysaccharide Biosynthesis Protein SpsA, Chain A"/>
    <property type="match status" value="1"/>
</dbReference>
<keyword evidence="2" id="KW-0808">Transferase</keyword>
<sequence>MKKATVGIVLFNPEVETINKNIELLKKQFDNIILFDNTNDDNSKLFENNDNVIYMSECKNAGIAYALNQIMEKADELGYEWVVTLDQDSKIPENMMTEYEKYFDCENVGILCSQVIDKRRKYMKLADNDKAFESVGKCITSASCTRVDAWKKAGKYDSSLFIDLVDNDFSKRVKIVGYDIYRVNNVILDQELGVIEYKDTKMGHFFVWLGEKTHSKNIAKLSYKKKVSPLRIYYTNRNVIYLNKKHKKYGGIGYESYYCKSFAGYYTKFNLSSIMRSDHKMKILKAVVKGTKDGIKLSKKSEPYNL</sequence>
<gene>
    <name evidence="2" type="ORF">ABFO16_01870</name>
</gene>
<dbReference type="EC" id="2.4.-.-" evidence="2"/>
<feature type="domain" description="Glycosyltransferase 2-like" evidence="1">
    <location>
        <begin position="6"/>
        <end position="117"/>
    </location>
</feature>
<dbReference type="InterPro" id="IPR029044">
    <property type="entry name" value="Nucleotide-diphossugar_trans"/>
</dbReference>
<protein>
    <submittedName>
        <fullName evidence="2">Glycosyltransferase</fullName>
        <ecNumber evidence="2">2.4.-.-</ecNumber>
    </submittedName>
</protein>
<dbReference type="GO" id="GO:0016757">
    <property type="term" value="F:glycosyltransferase activity"/>
    <property type="evidence" value="ECO:0007669"/>
    <property type="project" value="UniProtKB-KW"/>
</dbReference>
<dbReference type="Proteomes" id="UP001478133">
    <property type="component" value="Unassembled WGS sequence"/>
</dbReference>
<accession>A0ABV1HRN1</accession>
<evidence type="ECO:0000313" key="2">
    <source>
        <dbReference type="EMBL" id="MEQ2564981.1"/>
    </source>
</evidence>